<organism evidence="2 3">
    <name type="scientific">Trifolium pratense</name>
    <name type="common">Red clover</name>
    <dbReference type="NCBI Taxonomy" id="57577"/>
    <lineage>
        <taxon>Eukaryota</taxon>
        <taxon>Viridiplantae</taxon>
        <taxon>Streptophyta</taxon>
        <taxon>Embryophyta</taxon>
        <taxon>Tracheophyta</taxon>
        <taxon>Spermatophyta</taxon>
        <taxon>Magnoliopsida</taxon>
        <taxon>eudicotyledons</taxon>
        <taxon>Gunneridae</taxon>
        <taxon>Pentapetalae</taxon>
        <taxon>rosids</taxon>
        <taxon>fabids</taxon>
        <taxon>Fabales</taxon>
        <taxon>Fabaceae</taxon>
        <taxon>Papilionoideae</taxon>
        <taxon>50 kb inversion clade</taxon>
        <taxon>NPAAA clade</taxon>
        <taxon>Hologalegina</taxon>
        <taxon>IRL clade</taxon>
        <taxon>Trifolieae</taxon>
        <taxon>Trifolium</taxon>
    </lineage>
</organism>
<sequence>MSTMALWCIRKRRKRKIVGGCRGLSIGFVSIGAVSFQLARDDLSIGFVSIFKEQNWGYDIPLPRDAKAWGIEASNNLVKV</sequence>
<keyword evidence="1" id="KW-0812">Transmembrane</keyword>
<accession>A0A2K3KXV4</accession>
<evidence type="ECO:0000313" key="3">
    <source>
        <dbReference type="Proteomes" id="UP000236291"/>
    </source>
</evidence>
<protein>
    <submittedName>
        <fullName evidence="2">Uncharacterized protein</fullName>
    </submittedName>
</protein>
<evidence type="ECO:0000256" key="1">
    <source>
        <dbReference type="SAM" id="Phobius"/>
    </source>
</evidence>
<reference evidence="2 3" key="1">
    <citation type="journal article" date="2014" name="Am. J. Bot.">
        <title>Genome assembly and annotation for red clover (Trifolium pratense; Fabaceae).</title>
        <authorList>
            <person name="Istvanek J."/>
            <person name="Jaros M."/>
            <person name="Krenek A."/>
            <person name="Repkova J."/>
        </authorList>
    </citation>
    <scope>NUCLEOTIDE SEQUENCE [LARGE SCALE GENOMIC DNA]</scope>
    <source>
        <strain evidence="3">cv. Tatra</strain>
        <tissue evidence="2">Young leaves</tissue>
    </source>
</reference>
<keyword evidence="1" id="KW-0472">Membrane</keyword>
<comment type="caution">
    <text evidence="2">The sequence shown here is derived from an EMBL/GenBank/DDBJ whole genome shotgun (WGS) entry which is preliminary data.</text>
</comment>
<dbReference type="Proteomes" id="UP000236291">
    <property type="component" value="Unassembled WGS sequence"/>
</dbReference>
<feature type="transmembrane region" description="Helical" evidence="1">
    <location>
        <begin position="21"/>
        <end position="39"/>
    </location>
</feature>
<evidence type="ECO:0000313" key="2">
    <source>
        <dbReference type="EMBL" id="PNX71106.1"/>
    </source>
</evidence>
<dbReference type="EMBL" id="ASHM01022889">
    <property type="protein sequence ID" value="PNX71106.1"/>
    <property type="molecule type" value="Genomic_DNA"/>
</dbReference>
<dbReference type="AlphaFoldDB" id="A0A2K3KXV4"/>
<proteinExistence type="predicted"/>
<gene>
    <name evidence="2" type="ORF">L195_g026977</name>
</gene>
<name>A0A2K3KXV4_TRIPR</name>
<keyword evidence="1" id="KW-1133">Transmembrane helix</keyword>
<reference evidence="2 3" key="2">
    <citation type="journal article" date="2017" name="Front. Plant Sci.">
        <title>Gene Classification and Mining of Molecular Markers Useful in Red Clover (Trifolium pratense) Breeding.</title>
        <authorList>
            <person name="Istvanek J."/>
            <person name="Dluhosova J."/>
            <person name="Dluhos P."/>
            <person name="Patkova L."/>
            <person name="Nedelnik J."/>
            <person name="Repkova J."/>
        </authorList>
    </citation>
    <scope>NUCLEOTIDE SEQUENCE [LARGE SCALE GENOMIC DNA]</scope>
    <source>
        <strain evidence="3">cv. Tatra</strain>
        <tissue evidence="2">Young leaves</tissue>
    </source>
</reference>